<gene>
    <name evidence="2" type="ORF">Sjap_014393</name>
</gene>
<dbReference type="AlphaFoldDB" id="A0AAP0IZT1"/>
<keyword evidence="3" id="KW-1185">Reference proteome</keyword>
<sequence length="166" mass="19194">MIMDLGDTSMIMEVSPSLSSHGGRQQRRRPPDSPTRGRKKIRKKNSAHNKSNVSTLVPRDWMLRDCRDSSDPPSSCLRLVPRSLHQLSQRRSKGLCTHENSFQKIKGNRSRMYVCHEGEFLRDWCVFSTNIRPEETTTTARQTCCSEHCAEETENSEEKERGREKE</sequence>
<feature type="region of interest" description="Disordered" evidence="1">
    <location>
        <begin position="147"/>
        <end position="166"/>
    </location>
</feature>
<evidence type="ECO:0000313" key="2">
    <source>
        <dbReference type="EMBL" id="KAK9124791.1"/>
    </source>
</evidence>
<evidence type="ECO:0000313" key="3">
    <source>
        <dbReference type="Proteomes" id="UP001417504"/>
    </source>
</evidence>
<feature type="compositionally biased region" description="Basic and acidic residues" evidence="1">
    <location>
        <begin position="148"/>
        <end position="166"/>
    </location>
</feature>
<feature type="region of interest" description="Disordered" evidence="1">
    <location>
        <begin position="1"/>
        <end position="54"/>
    </location>
</feature>
<proteinExistence type="predicted"/>
<reference evidence="2 3" key="1">
    <citation type="submission" date="2024-01" db="EMBL/GenBank/DDBJ databases">
        <title>Genome assemblies of Stephania.</title>
        <authorList>
            <person name="Yang L."/>
        </authorList>
    </citation>
    <scope>NUCLEOTIDE SEQUENCE [LARGE SCALE GENOMIC DNA]</scope>
    <source>
        <strain evidence="2">QJT</strain>
        <tissue evidence="2">Leaf</tissue>
    </source>
</reference>
<comment type="caution">
    <text evidence="2">The sequence shown here is derived from an EMBL/GenBank/DDBJ whole genome shotgun (WGS) entry which is preliminary data.</text>
</comment>
<organism evidence="2 3">
    <name type="scientific">Stephania japonica</name>
    <dbReference type="NCBI Taxonomy" id="461633"/>
    <lineage>
        <taxon>Eukaryota</taxon>
        <taxon>Viridiplantae</taxon>
        <taxon>Streptophyta</taxon>
        <taxon>Embryophyta</taxon>
        <taxon>Tracheophyta</taxon>
        <taxon>Spermatophyta</taxon>
        <taxon>Magnoliopsida</taxon>
        <taxon>Ranunculales</taxon>
        <taxon>Menispermaceae</taxon>
        <taxon>Menispermoideae</taxon>
        <taxon>Cissampelideae</taxon>
        <taxon>Stephania</taxon>
    </lineage>
</organism>
<name>A0AAP0IZT1_9MAGN</name>
<dbReference type="Proteomes" id="UP001417504">
    <property type="component" value="Unassembled WGS sequence"/>
</dbReference>
<protein>
    <submittedName>
        <fullName evidence="2">Uncharacterized protein</fullName>
    </submittedName>
</protein>
<dbReference type="EMBL" id="JBBNAE010000005">
    <property type="protein sequence ID" value="KAK9124791.1"/>
    <property type="molecule type" value="Genomic_DNA"/>
</dbReference>
<evidence type="ECO:0000256" key="1">
    <source>
        <dbReference type="SAM" id="MobiDB-lite"/>
    </source>
</evidence>
<feature type="compositionally biased region" description="Basic residues" evidence="1">
    <location>
        <begin position="36"/>
        <end position="47"/>
    </location>
</feature>
<accession>A0AAP0IZT1</accession>